<keyword evidence="7" id="KW-1185">Reference proteome</keyword>
<gene>
    <name evidence="6" type="ORF">VIN7_5566</name>
</gene>
<dbReference type="PhylomeDB" id="H0GR72"/>
<dbReference type="Gene3D" id="3.90.180.10">
    <property type="entry name" value="Medium-chain alcohol dehydrogenases, catalytic domain"/>
    <property type="match status" value="1"/>
</dbReference>
<evidence type="ECO:0000256" key="3">
    <source>
        <dbReference type="ARBA" id="ARBA00043088"/>
    </source>
</evidence>
<evidence type="ECO:0000313" key="7">
    <source>
        <dbReference type="Proteomes" id="UP000009009"/>
    </source>
</evidence>
<dbReference type="InterPro" id="IPR020843">
    <property type="entry name" value="ER"/>
</dbReference>
<dbReference type="PANTHER" id="PTHR48106">
    <property type="entry name" value="QUINONE OXIDOREDUCTASE PIG3-RELATED"/>
    <property type="match status" value="1"/>
</dbReference>
<evidence type="ECO:0000256" key="2">
    <source>
        <dbReference type="ARBA" id="ARBA00023002"/>
    </source>
</evidence>
<proteinExistence type="predicted"/>
<dbReference type="InterPro" id="IPR011032">
    <property type="entry name" value="GroES-like_sf"/>
</dbReference>
<reference evidence="6 7" key="1">
    <citation type="journal article" date="2012" name="FEMS Yeast Res.">
        <title>The genome sequence of the wine yeast VIN7 reveals an allotriploid hybrid genome with Saccharomyces cerevisiae and Saccharomyces kudriavzevii origins.</title>
        <authorList>
            <person name="Borneman A.R."/>
            <person name="Desany B.A."/>
            <person name="Riches D."/>
            <person name="Affourtit J.P."/>
            <person name="Forgan A.H."/>
            <person name="Pretorius I.S."/>
            <person name="Egholm M."/>
            <person name="Chambers P.J."/>
        </authorList>
    </citation>
    <scope>NUCLEOTIDE SEQUENCE [LARGE SCALE GENOMIC DNA]</scope>
    <source>
        <strain evidence="6 7">VIN7</strain>
    </source>
</reference>
<dbReference type="FunFam" id="3.40.50.720:FF:000053">
    <property type="entry name" value="Quinone oxidoreductase 1"/>
    <property type="match status" value="1"/>
</dbReference>
<keyword evidence="2" id="KW-0560">Oxidoreductase</keyword>
<keyword evidence="1" id="KW-0521">NADP</keyword>
<dbReference type="GO" id="GO:0035925">
    <property type="term" value="F:mRNA 3'-UTR AU-rich region binding"/>
    <property type="evidence" value="ECO:0007669"/>
    <property type="project" value="TreeGrafter"/>
</dbReference>
<dbReference type="InterPro" id="IPR013154">
    <property type="entry name" value="ADH-like_N"/>
</dbReference>
<sequence>MQAKIKMEYTIPETQKVVLIDGVGGYDIIKYENYPVPLISDKDILIKNKYTGVNYIESYFRKGLYPCEKPYVLGREATGVIVAKGKDVTNFETGDQVAYISNSTFAQYTKFPSEGTVMKLPSGTSDEKMKLYAAGLLQALTALSFTNEAYHVKKGDYILVYAAAGGVGLILNQLLRMKDAHAIAVASTYEKLETAKDYGAEFLIDSSKEDILARVLEITDGKGVDASFDSVGKDTFDTTLAALKRKGVFVSFGNASGLIPPFSINRLSPKNITLLRPQLYGYITEPEEWKYYTNKFVDLIDSKKLNIKIYKTYPLKDYNVAAADIESRKTIGKLVLEIPQ</sequence>
<accession>H0GR72</accession>
<dbReference type="CDD" id="cd05286">
    <property type="entry name" value="QOR2"/>
    <property type="match status" value="1"/>
</dbReference>
<dbReference type="Gene3D" id="3.40.50.720">
    <property type="entry name" value="NAD(P)-binding Rossmann-like Domain"/>
    <property type="match status" value="1"/>
</dbReference>
<evidence type="ECO:0000256" key="1">
    <source>
        <dbReference type="ARBA" id="ARBA00022857"/>
    </source>
</evidence>
<dbReference type="Pfam" id="PF08240">
    <property type="entry name" value="ADH_N"/>
    <property type="match status" value="1"/>
</dbReference>
<evidence type="ECO:0000313" key="6">
    <source>
        <dbReference type="EMBL" id="EHN03717.1"/>
    </source>
</evidence>
<dbReference type="Proteomes" id="UP000009009">
    <property type="component" value="Unassembled WGS sequence"/>
</dbReference>
<dbReference type="GO" id="GO:0003960">
    <property type="term" value="F:quinone reductase (NADPH) activity"/>
    <property type="evidence" value="ECO:0007669"/>
    <property type="project" value="InterPro"/>
</dbReference>
<dbReference type="OrthoDB" id="48317at2759"/>
<name>H0GR72_SACCK</name>
<feature type="domain" description="Enoyl reductase (ER)" evidence="5">
    <location>
        <begin position="24"/>
        <end position="336"/>
    </location>
</feature>
<dbReference type="HOGENOM" id="CLU_026673_3_1_1"/>
<evidence type="ECO:0000256" key="4">
    <source>
        <dbReference type="ARBA" id="ARBA00070796"/>
    </source>
</evidence>
<dbReference type="SUPFAM" id="SSF50129">
    <property type="entry name" value="GroES-like"/>
    <property type="match status" value="1"/>
</dbReference>
<dbReference type="InterPro" id="IPR013149">
    <property type="entry name" value="ADH-like_C"/>
</dbReference>
<dbReference type="InterPro" id="IPR002364">
    <property type="entry name" value="Quin_OxRdtase/zeta-crystal_CS"/>
</dbReference>
<organism evidence="6 7">
    <name type="scientific">Saccharomyces cerevisiae x Saccharomyces kudriavzevii (strain VIN7)</name>
    <name type="common">Yeast</name>
    <dbReference type="NCBI Taxonomy" id="1095631"/>
    <lineage>
        <taxon>Eukaryota</taxon>
        <taxon>Fungi</taxon>
        <taxon>Dikarya</taxon>
        <taxon>Ascomycota</taxon>
        <taxon>Saccharomycotina</taxon>
        <taxon>Saccharomycetes</taxon>
        <taxon>Saccharomycetales</taxon>
        <taxon>Saccharomycetaceae</taxon>
        <taxon>Saccharomyces</taxon>
    </lineage>
</organism>
<dbReference type="PANTHER" id="PTHR48106:SF13">
    <property type="entry name" value="QUINONE OXIDOREDUCTASE-RELATED"/>
    <property type="match status" value="1"/>
</dbReference>
<dbReference type="InterPro" id="IPR036291">
    <property type="entry name" value="NAD(P)-bd_dom_sf"/>
</dbReference>
<evidence type="ECO:0000259" key="5">
    <source>
        <dbReference type="SMART" id="SM00829"/>
    </source>
</evidence>
<dbReference type="AlphaFoldDB" id="H0GR72"/>
<dbReference type="GO" id="GO:0070402">
    <property type="term" value="F:NADPH binding"/>
    <property type="evidence" value="ECO:0007669"/>
    <property type="project" value="TreeGrafter"/>
</dbReference>
<dbReference type="SMART" id="SM00829">
    <property type="entry name" value="PKS_ER"/>
    <property type="match status" value="1"/>
</dbReference>
<dbReference type="SUPFAM" id="SSF51735">
    <property type="entry name" value="NAD(P)-binding Rossmann-fold domains"/>
    <property type="match status" value="1"/>
</dbReference>
<dbReference type="EMBL" id="AGVY01000126">
    <property type="protein sequence ID" value="EHN03717.1"/>
    <property type="molecule type" value="Genomic_DNA"/>
</dbReference>
<dbReference type="InterPro" id="IPR047618">
    <property type="entry name" value="QOR-like"/>
</dbReference>
<dbReference type="PROSITE" id="PS01162">
    <property type="entry name" value="QOR_ZETA_CRYSTAL"/>
    <property type="match status" value="1"/>
</dbReference>
<dbReference type="GO" id="GO:0005829">
    <property type="term" value="C:cytosol"/>
    <property type="evidence" value="ECO:0007669"/>
    <property type="project" value="TreeGrafter"/>
</dbReference>
<dbReference type="GO" id="GO:0008270">
    <property type="term" value="F:zinc ion binding"/>
    <property type="evidence" value="ECO:0007669"/>
    <property type="project" value="InterPro"/>
</dbReference>
<dbReference type="Pfam" id="PF00107">
    <property type="entry name" value="ADH_zinc_N"/>
    <property type="match status" value="1"/>
</dbReference>
<comment type="caution">
    <text evidence="6">The sequence shown here is derived from an EMBL/GenBank/DDBJ whole genome shotgun (WGS) entry which is preliminary data.</text>
</comment>
<protein>
    <recommendedName>
        <fullName evidence="4">Probable quinone oxidoreductase</fullName>
    </recommendedName>
    <alternativeName>
        <fullName evidence="3">NADPH:quinone reductase</fullName>
    </alternativeName>
</protein>